<organism evidence="1 2">
    <name type="scientific">Meganyctiphanes norvegica</name>
    <name type="common">Northern krill</name>
    <name type="synonym">Thysanopoda norvegica</name>
    <dbReference type="NCBI Taxonomy" id="48144"/>
    <lineage>
        <taxon>Eukaryota</taxon>
        <taxon>Metazoa</taxon>
        <taxon>Ecdysozoa</taxon>
        <taxon>Arthropoda</taxon>
        <taxon>Crustacea</taxon>
        <taxon>Multicrustacea</taxon>
        <taxon>Malacostraca</taxon>
        <taxon>Eumalacostraca</taxon>
        <taxon>Eucarida</taxon>
        <taxon>Euphausiacea</taxon>
        <taxon>Euphausiidae</taxon>
        <taxon>Meganyctiphanes</taxon>
    </lineage>
</organism>
<protein>
    <submittedName>
        <fullName evidence="1">Uncharacterized protein</fullName>
    </submittedName>
</protein>
<evidence type="ECO:0000313" key="2">
    <source>
        <dbReference type="Proteomes" id="UP001497623"/>
    </source>
</evidence>
<dbReference type="Proteomes" id="UP001497623">
    <property type="component" value="Unassembled WGS sequence"/>
</dbReference>
<dbReference type="EMBL" id="CAXKWB010096672">
    <property type="protein sequence ID" value="CAL4221074.1"/>
    <property type="molecule type" value="Genomic_DNA"/>
</dbReference>
<evidence type="ECO:0000313" key="1">
    <source>
        <dbReference type="EMBL" id="CAL4221074.1"/>
    </source>
</evidence>
<gene>
    <name evidence="1" type="ORF">MNOR_LOCUS39083</name>
</gene>
<feature type="non-terminal residue" evidence="1">
    <location>
        <position position="102"/>
    </location>
</feature>
<keyword evidence="2" id="KW-1185">Reference proteome</keyword>
<sequence length="102" mass="11781">AVPKGIISHIEETKVQFYTQDQRVFYATRDRCFLYNVSLQAVNIMHVLVKGLVIEYEICKGAEVKGVWLPSSNTSLSSEDLYFAMCRWCDNYDVPYSTRNCL</sequence>
<feature type="non-terminal residue" evidence="1">
    <location>
        <position position="1"/>
    </location>
</feature>
<reference evidence="1 2" key="1">
    <citation type="submission" date="2024-05" db="EMBL/GenBank/DDBJ databases">
        <authorList>
            <person name="Wallberg A."/>
        </authorList>
    </citation>
    <scope>NUCLEOTIDE SEQUENCE [LARGE SCALE GENOMIC DNA]</scope>
</reference>
<comment type="caution">
    <text evidence="1">The sequence shown here is derived from an EMBL/GenBank/DDBJ whole genome shotgun (WGS) entry which is preliminary data.</text>
</comment>
<name>A0AAV2SP99_MEGNR</name>
<dbReference type="AlphaFoldDB" id="A0AAV2SP99"/>
<proteinExistence type="predicted"/>
<accession>A0AAV2SP99</accession>